<evidence type="ECO:0000313" key="3">
    <source>
        <dbReference type="Proteomes" id="UP000023152"/>
    </source>
</evidence>
<keyword evidence="1" id="KW-1133">Transmembrane helix</keyword>
<sequence length="196" mass="22664">MPQNRTSAARASAVTAGSDLPDLFPPEITLKDSTKRARRVSLPAQAGKIDLGASEEFSEISSGDRLKIARRIEDTLVQEGFVIKKKIKKGTSKRKNWCDIEDRFELGDILDYLNSGMDVVVEDDFSLCFQRKELRPWNWNFYLFIFWCIGVVIRYGILLPVRAVIMVTGILFECFLLWLFQYIFKNKNEKIKEAWE</sequence>
<feature type="transmembrane region" description="Helical" evidence="1">
    <location>
        <begin position="163"/>
        <end position="184"/>
    </location>
</feature>
<dbReference type="EMBL" id="ASPP01028917">
    <property type="protein sequence ID" value="ETO04808.1"/>
    <property type="molecule type" value="Genomic_DNA"/>
</dbReference>
<keyword evidence="3" id="KW-1185">Reference proteome</keyword>
<feature type="non-terminal residue" evidence="2">
    <location>
        <position position="196"/>
    </location>
</feature>
<dbReference type="Proteomes" id="UP000023152">
    <property type="component" value="Unassembled WGS sequence"/>
</dbReference>
<protein>
    <submittedName>
        <fullName evidence="2">Uncharacterized protein</fullName>
    </submittedName>
</protein>
<dbReference type="AlphaFoldDB" id="X6LSE1"/>
<keyword evidence="1" id="KW-0812">Transmembrane</keyword>
<feature type="transmembrane region" description="Helical" evidence="1">
    <location>
        <begin position="139"/>
        <end position="157"/>
    </location>
</feature>
<keyword evidence="1" id="KW-0472">Membrane</keyword>
<evidence type="ECO:0000256" key="1">
    <source>
        <dbReference type="SAM" id="Phobius"/>
    </source>
</evidence>
<name>X6LSE1_RETFI</name>
<gene>
    <name evidence="2" type="ORF">RFI_32588</name>
</gene>
<dbReference type="OrthoDB" id="10051137at2759"/>
<accession>X6LSE1</accession>
<reference evidence="2 3" key="1">
    <citation type="journal article" date="2013" name="Curr. Biol.">
        <title>The Genome of the Foraminiferan Reticulomyxa filosa.</title>
        <authorList>
            <person name="Glockner G."/>
            <person name="Hulsmann N."/>
            <person name="Schleicher M."/>
            <person name="Noegel A.A."/>
            <person name="Eichinger L."/>
            <person name="Gallinger C."/>
            <person name="Pawlowski J."/>
            <person name="Sierra R."/>
            <person name="Euteneuer U."/>
            <person name="Pillet L."/>
            <person name="Moustafa A."/>
            <person name="Platzer M."/>
            <person name="Groth M."/>
            <person name="Szafranski K."/>
            <person name="Schliwa M."/>
        </authorList>
    </citation>
    <scope>NUCLEOTIDE SEQUENCE [LARGE SCALE GENOMIC DNA]</scope>
</reference>
<comment type="caution">
    <text evidence="2">The sequence shown here is derived from an EMBL/GenBank/DDBJ whole genome shotgun (WGS) entry which is preliminary data.</text>
</comment>
<evidence type="ECO:0000313" key="2">
    <source>
        <dbReference type="EMBL" id="ETO04808.1"/>
    </source>
</evidence>
<organism evidence="2 3">
    <name type="scientific">Reticulomyxa filosa</name>
    <dbReference type="NCBI Taxonomy" id="46433"/>
    <lineage>
        <taxon>Eukaryota</taxon>
        <taxon>Sar</taxon>
        <taxon>Rhizaria</taxon>
        <taxon>Retaria</taxon>
        <taxon>Foraminifera</taxon>
        <taxon>Monothalamids</taxon>
        <taxon>Reticulomyxidae</taxon>
        <taxon>Reticulomyxa</taxon>
    </lineage>
</organism>
<proteinExistence type="predicted"/>